<proteinExistence type="predicted"/>
<evidence type="ECO:0000313" key="6">
    <source>
        <dbReference type="EMBL" id="AZE49500.1"/>
    </source>
</evidence>
<dbReference type="EMBL" id="CP027753">
    <property type="protein sequence ID" value="AZE49500.1"/>
    <property type="molecule type" value="Genomic_DNA"/>
</dbReference>
<name>A0A3G7TQZ3_9PSED</name>
<dbReference type="RefSeq" id="WP_206429739.1">
    <property type="nucleotide sequence ID" value="NZ_CP027753.1"/>
</dbReference>
<gene>
    <name evidence="6" type="ORF">C4K04_3830</name>
</gene>
<evidence type="ECO:0000256" key="1">
    <source>
        <dbReference type="ARBA" id="ARBA00004141"/>
    </source>
</evidence>
<dbReference type="InterPro" id="IPR003752">
    <property type="entry name" value="DiS_bond_form_DsbB/BdbC"/>
</dbReference>
<feature type="transmembrane region" description="Helical" evidence="5">
    <location>
        <begin position="122"/>
        <end position="141"/>
    </location>
</feature>
<dbReference type="GO" id="GO:0015035">
    <property type="term" value="F:protein-disulfide reductase activity"/>
    <property type="evidence" value="ECO:0007669"/>
    <property type="project" value="InterPro"/>
</dbReference>
<dbReference type="Proteomes" id="UP000268048">
    <property type="component" value="Chromosome"/>
</dbReference>
<reference evidence="6 7" key="1">
    <citation type="submission" date="2018-03" db="EMBL/GenBank/DDBJ databases">
        <title>Diversity of phytobeneficial traits revealed by whole-genome analysis of worldwide-isolated phenazine-producing Pseudomonas spp.</title>
        <authorList>
            <person name="Biessy A."/>
            <person name="Novinscak A."/>
            <person name="Blom J."/>
            <person name="Leger G."/>
            <person name="Thomashow L.S."/>
            <person name="Cazorla F.M."/>
            <person name="Josic D."/>
            <person name="Filion M."/>
        </authorList>
    </citation>
    <scope>NUCLEOTIDE SEQUENCE [LARGE SCALE GENOMIC DNA]</scope>
    <source>
        <strain evidence="6 7">B25</strain>
    </source>
</reference>
<dbReference type="Gene3D" id="1.20.1550.10">
    <property type="entry name" value="DsbB-like"/>
    <property type="match status" value="1"/>
</dbReference>
<dbReference type="GO" id="GO:0006457">
    <property type="term" value="P:protein folding"/>
    <property type="evidence" value="ECO:0007669"/>
    <property type="project" value="InterPro"/>
</dbReference>
<keyword evidence="2 5" id="KW-0812">Transmembrane</keyword>
<evidence type="ECO:0008006" key="8">
    <source>
        <dbReference type="Google" id="ProtNLM"/>
    </source>
</evidence>
<evidence type="ECO:0000256" key="3">
    <source>
        <dbReference type="ARBA" id="ARBA00022989"/>
    </source>
</evidence>
<organism evidence="6 7">
    <name type="scientific">Pseudomonas chlororaphis</name>
    <dbReference type="NCBI Taxonomy" id="587753"/>
    <lineage>
        <taxon>Bacteria</taxon>
        <taxon>Pseudomonadati</taxon>
        <taxon>Pseudomonadota</taxon>
        <taxon>Gammaproteobacteria</taxon>
        <taxon>Pseudomonadales</taxon>
        <taxon>Pseudomonadaceae</taxon>
        <taxon>Pseudomonas</taxon>
    </lineage>
</organism>
<protein>
    <recommendedName>
        <fullName evidence="8">Disulfide bond formation protein B</fullName>
    </recommendedName>
</protein>
<comment type="subcellular location">
    <subcellularLocation>
        <location evidence="1">Membrane</location>
        <topology evidence="1">Multi-pass membrane protein</topology>
    </subcellularLocation>
</comment>
<keyword evidence="3 5" id="KW-1133">Transmembrane helix</keyword>
<evidence type="ECO:0000256" key="5">
    <source>
        <dbReference type="SAM" id="Phobius"/>
    </source>
</evidence>
<dbReference type="SUPFAM" id="SSF158442">
    <property type="entry name" value="DsbB-like"/>
    <property type="match status" value="1"/>
</dbReference>
<evidence type="ECO:0000313" key="7">
    <source>
        <dbReference type="Proteomes" id="UP000268048"/>
    </source>
</evidence>
<feature type="transmembrane region" description="Helical" evidence="5">
    <location>
        <begin position="161"/>
        <end position="179"/>
    </location>
</feature>
<feature type="transmembrane region" description="Helical" evidence="5">
    <location>
        <begin position="26"/>
        <end position="45"/>
    </location>
</feature>
<keyword evidence="4 5" id="KW-0472">Membrane</keyword>
<sequence>MSNYSSRPSMGESASQLSKLSIGDTLNILGLLGISVSLVIAFYYQLFQHELPCPLCLLQRVGMITIGFVFLMNVRFGVRSGHYGVALLGSLLTGAIASRQMFLHILPGDPGYGVTLLGVHFYTWAVVSALASMVFISGLLLLKSWEQPSPIRQQAHALGKLAMAVFIFLIAANLASTVLECGTGECEANPVVYQLLTN</sequence>
<evidence type="ECO:0000256" key="4">
    <source>
        <dbReference type="ARBA" id="ARBA00023136"/>
    </source>
</evidence>
<dbReference type="Pfam" id="PF02600">
    <property type="entry name" value="DsbB"/>
    <property type="match status" value="1"/>
</dbReference>
<accession>A0A3G7TQZ3</accession>
<dbReference type="GO" id="GO:0016020">
    <property type="term" value="C:membrane"/>
    <property type="evidence" value="ECO:0007669"/>
    <property type="project" value="UniProtKB-SubCell"/>
</dbReference>
<feature type="transmembrane region" description="Helical" evidence="5">
    <location>
        <begin position="57"/>
        <end position="76"/>
    </location>
</feature>
<feature type="transmembrane region" description="Helical" evidence="5">
    <location>
        <begin position="83"/>
        <end position="102"/>
    </location>
</feature>
<evidence type="ECO:0000256" key="2">
    <source>
        <dbReference type="ARBA" id="ARBA00022692"/>
    </source>
</evidence>
<dbReference type="InterPro" id="IPR023380">
    <property type="entry name" value="DsbB-like_sf"/>
</dbReference>
<dbReference type="AlphaFoldDB" id="A0A3G7TQZ3"/>